<dbReference type="Proteomes" id="UP000186922">
    <property type="component" value="Unassembled WGS sequence"/>
</dbReference>
<name>A0A1D1VIB5_RAMVA</name>
<accession>A0A1D1VIB5</accession>
<evidence type="ECO:0000313" key="1">
    <source>
        <dbReference type="EMBL" id="GAU98653.1"/>
    </source>
</evidence>
<gene>
    <name evidence="1" type="primary">RvY_09772-1</name>
    <name evidence="1" type="synonym">RvY_09772.1</name>
    <name evidence="1" type="ORF">RvY_09772</name>
</gene>
<proteinExistence type="predicted"/>
<reference evidence="1 2" key="1">
    <citation type="journal article" date="2016" name="Nat. Commun.">
        <title>Extremotolerant tardigrade genome and improved radiotolerance of human cultured cells by tardigrade-unique protein.</title>
        <authorList>
            <person name="Hashimoto T."/>
            <person name="Horikawa D.D."/>
            <person name="Saito Y."/>
            <person name="Kuwahara H."/>
            <person name="Kozuka-Hata H."/>
            <person name="Shin-I T."/>
            <person name="Minakuchi Y."/>
            <person name="Ohishi K."/>
            <person name="Motoyama A."/>
            <person name="Aizu T."/>
            <person name="Enomoto A."/>
            <person name="Kondo K."/>
            <person name="Tanaka S."/>
            <person name="Hara Y."/>
            <person name="Koshikawa S."/>
            <person name="Sagara H."/>
            <person name="Miura T."/>
            <person name="Yokobori S."/>
            <person name="Miyagawa K."/>
            <person name="Suzuki Y."/>
            <person name="Kubo T."/>
            <person name="Oyama M."/>
            <person name="Kohara Y."/>
            <person name="Fujiyama A."/>
            <person name="Arakawa K."/>
            <person name="Katayama T."/>
            <person name="Toyoda A."/>
            <person name="Kunieda T."/>
        </authorList>
    </citation>
    <scope>NUCLEOTIDE SEQUENCE [LARGE SCALE GENOMIC DNA]</scope>
    <source>
        <strain evidence="1 2">YOKOZUNA-1</strain>
    </source>
</reference>
<comment type="caution">
    <text evidence="1">The sequence shown here is derived from an EMBL/GenBank/DDBJ whole genome shotgun (WGS) entry which is preliminary data.</text>
</comment>
<organism evidence="1 2">
    <name type="scientific">Ramazzottius varieornatus</name>
    <name type="common">Water bear</name>
    <name type="synonym">Tardigrade</name>
    <dbReference type="NCBI Taxonomy" id="947166"/>
    <lineage>
        <taxon>Eukaryota</taxon>
        <taxon>Metazoa</taxon>
        <taxon>Ecdysozoa</taxon>
        <taxon>Tardigrada</taxon>
        <taxon>Eutardigrada</taxon>
        <taxon>Parachela</taxon>
        <taxon>Hypsibioidea</taxon>
        <taxon>Ramazzottiidae</taxon>
        <taxon>Ramazzottius</taxon>
    </lineage>
</organism>
<keyword evidence="2" id="KW-1185">Reference proteome</keyword>
<evidence type="ECO:0000313" key="2">
    <source>
        <dbReference type="Proteomes" id="UP000186922"/>
    </source>
</evidence>
<dbReference type="EMBL" id="BDGG01000004">
    <property type="protein sequence ID" value="GAU98653.1"/>
    <property type="molecule type" value="Genomic_DNA"/>
</dbReference>
<sequence>MTIGRFATFHPAIRGLSVDIHNVTHYQTQLVVLLGHVIGNHFVLWTIPDFVNLLIAVHFLRRVQHAHPS</sequence>
<protein>
    <submittedName>
        <fullName evidence="1">Uncharacterized protein</fullName>
    </submittedName>
</protein>
<dbReference type="AlphaFoldDB" id="A0A1D1VIB5"/>